<dbReference type="PANTHER" id="PTHR43479:SF7">
    <property type="entry name" value="TETR-FAMILY TRANSCRIPTIONAL REGULATOR"/>
    <property type="match status" value="1"/>
</dbReference>
<accession>A0A9D1JQI7</accession>
<name>A0A9D1JQI7_9FIRM</name>
<evidence type="ECO:0000313" key="5">
    <source>
        <dbReference type="Proteomes" id="UP000823927"/>
    </source>
</evidence>
<organism evidence="4 5">
    <name type="scientific">Candidatus Scybalocola faecigallinarum</name>
    <dbReference type="NCBI Taxonomy" id="2840941"/>
    <lineage>
        <taxon>Bacteria</taxon>
        <taxon>Bacillati</taxon>
        <taxon>Bacillota</taxon>
        <taxon>Clostridia</taxon>
        <taxon>Lachnospirales</taxon>
        <taxon>Lachnospiraceae</taxon>
        <taxon>Lachnospiraceae incertae sedis</taxon>
        <taxon>Candidatus Scybalocola (ex Gilroy et al. 2021)</taxon>
    </lineage>
</organism>
<comment type="caution">
    <text evidence="4">The sequence shown here is derived from an EMBL/GenBank/DDBJ whole genome shotgun (WGS) entry which is preliminary data.</text>
</comment>
<dbReference type="InterPro" id="IPR050624">
    <property type="entry name" value="HTH-type_Tx_Regulator"/>
</dbReference>
<evidence type="ECO:0000259" key="3">
    <source>
        <dbReference type="PROSITE" id="PS50977"/>
    </source>
</evidence>
<reference evidence="4" key="1">
    <citation type="submission" date="2020-10" db="EMBL/GenBank/DDBJ databases">
        <authorList>
            <person name="Gilroy R."/>
        </authorList>
    </citation>
    <scope>NUCLEOTIDE SEQUENCE</scope>
    <source>
        <strain evidence="4">CHK178-757</strain>
    </source>
</reference>
<protein>
    <submittedName>
        <fullName evidence="4">TetR/AcrR family transcriptional regulator C-terminal domain-containing protein</fullName>
    </submittedName>
</protein>
<evidence type="ECO:0000313" key="4">
    <source>
        <dbReference type="EMBL" id="HIS46769.1"/>
    </source>
</evidence>
<evidence type="ECO:0000256" key="1">
    <source>
        <dbReference type="ARBA" id="ARBA00023125"/>
    </source>
</evidence>
<proteinExistence type="predicted"/>
<keyword evidence="1 2" id="KW-0238">DNA-binding</keyword>
<dbReference type="PROSITE" id="PS50977">
    <property type="entry name" value="HTH_TETR_2"/>
    <property type="match status" value="1"/>
</dbReference>
<dbReference type="Proteomes" id="UP000823927">
    <property type="component" value="Unassembled WGS sequence"/>
</dbReference>
<dbReference type="SUPFAM" id="SSF46689">
    <property type="entry name" value="Homeodomain-like"/>
    <property type="match status" value="1"/>
</dbReference>
<dbReference type="Gene3D" id="1.10.357.10">
    <property type="entry name" value="Tetracycline Repressor, domain 2"/>
    <property type="match status" value="1"/>
</dbReference>
<feature type="DNA-binding region" description="H-T-H motif" evidence="2">
    <location>
        <begin position="28"/>
        <end position="47"/>
    </location>
</feature>
<evidence type="ECO:0000256" key="2">
    <source>
        <dbReference type="PROSITE-ProRule" id="PRU00335"/>
    </source>
</evidence>
<sequence>MSDSNITKHALAQALKDLLKTRTLDKVSVGNICEACGMNRKSFYYHFRDKYDLVNWIYYTEFIVRVRDKSHVDGWEMVEDLCDYFYENRKFYQNALRTEGQNSLSDYLRDVLTAIFTEDMARAFEGEPSIRPYAEFYADAFLCALKKWLLQKDCRPPHDFSEFLKKCLTGLYRQLASYETAPPSSPRDDPS</sequence>
<feature type="domain" description="HTH tetR-type" evidence="3">
    <location>
        <begin position="5"/>
        <end position="65"/>
    </location>
</feature>
<dbReference type="Pfam" id="PF14278">
    <property type="entry name" value="TetR_C_8"/>
    <property type="match status" value="1"/>
</dbReference>
<dbReference type="InterPro" id="IPR001647">
    <property type="entry name" value="HTH_TetR"/>
</dbReference>
<dbReference type="InterPro" id="IPR039532">
    <property type="entry name" value="TetR_C_Firmicutes"/>
</dbReference>
<dbReference type="EMBL" id="DVIT01000016">
    <property type="protein sequence ID" value="HIS46769.1"/>
    <property type="molecule type" value="Genomic_DNA"/>
</dbReference>
<dbReference type="GO" id="GO:0003677">
    <property type="term" value="F:DNA binding"/>
    <property type="evidence" value="ECO:0007669"/>
    <property type="project" value="UniProtKB-UniRule"/>
</dbReference>
<reference evidence="4" key="2">
    <citation type="journal article" date="2021" name="PeerJ">
        <title>Extensive microbial diversity within the chicken gut microbiome revealed by metagenomics and culture.</title>
        <authorList>
            <person name="Gilroy R."/>
            <person name="Ravi A."/>
            <person name="Getino M."/>
            <person name="Pursley I."/>
            <person name="Horton D.L."/>
            <person name="Alikhan N.F."/>
            <person name="Baker D."/>
            <person name="Gharbi K."/>
            <person name="Hall N."/>
            <person name="Watson M."/>
            <person name="Adriaenssens E.M."/>
            <person name="Foster-Nyarko E."/>
            <person name="Jarju S."/>
            <person name="Secka A."/>
            <person name="Antonio M."/>
            <person name="Oren A."/>
            <person name="Chaudhuri R.R."/>
            <person name="La Ragione R."/>
            <person name="Hildebrand F."/>
            <person name="Pallen M.J."/>
        </authorList>
    </citation>
    <scope>NUCLEOTIDE SEQUENCE</scope>
    <source>
        <strain evidence="4">CHK178-757</strain>
    </source>
</reference>
<dbReference type="AlphaFoldDB" id="A0A9D1JQI7"/>
<dbReference type="InterPro" id="IPR009057">
    <property type="entry name" value="Homeodomain-like_sf"/>
</dbReference>
<dbReference type="PANTHER" id="PTHR43479">
    <property type="entry name" value="ACREF/ENVCD OPERON REPRESSOR-RELATED"/>
    <property type="match status" value="1"/>
</dbReference>
<dbReference type="Pfam" id="PF00440">
    <property type="entry name" value="TetR_N"/>
    <property type="match status" value="1"/>
</dbReference>
<gene>
    <name evidence="4" type="ORF">IAB46_04250</name>
</gene>